<feature type="region of interest" description="Disordered" evidence="5">
    <location>
        <begin position="30"/>
        <end position="52"/>
    </location>
</feature>
<dbReference type="SUPFAM" id="SSF48498">
    <property type="entry name" value="Tetracyclin repressor-like, C-terminal domain"/>
    <property type="match status" value="1"/>
</dbReference>
<dbReference type="GO" id="GO:0045892">
    <property type="term" value="P:negative regulation of DNA-templated transcription"/>
    <property type="evidence" value="ECO:0007669"/>
    <property type="project" value="InterPro"/>
</dbReference>
<feature type="domain" description="HTH tetR-type" evidence="6">
    <location>
        <begin position="49"/>
        <end position="109"/>
    </location>
</feature>
<dbReference type="Pfam" id="PF02909">
    <property type="entry name" value="TetR_C_1"/>
    <property type="match status" value="1"/>
</dbReference>
<evidence type="ECO:0000313" key="8">
    <source>
        <dbReference type="Proteomes" id="UP000007842"/>
    </source>
</evidence>
<dbReference type="PANTHER" id="PTHR30055:SF151">
    <property type="entry name" value="TRANSCRIPTIONAL REGULATORY PROTEIN"/>
    <property type="match status" value="1"/>
</dbReference>
<evidence type="ECO:0000256" key="1">
    <source>
        <dbReference type="ARBA" id="ARBA00023015"/>
    </source>
</evidence>
<dbReference type="Proteomes" id="UP000007842">
    <property type="component" value="Plasmid pSCATT"/>
</dbReference>
<dbReference type="HOGENOM" id="CLU_069543_5_0_11"/>
<dbReference type="InterPro" id="IPR004111">
    <property type="entry name" value="Repressor_TetR_C"/>
</dbReference>
<organism evidence="7 8">
    <name type="scientific">Streptantibioticus cattleyicolor (strain ATCC 35852 / DSM 46488 / JCM 4925 / NBRC 14057 / NRRL 8057)</name>
    <name type="common">Streptomyces cattleya</name>
    <dbReference type="NCBI Taxonomy" id="1003195"/>
    <lineage>
        <taxon>Bacteria</taxon>
        <taxon>Bacillati</taxon>
        <taxon>Actinomycetota</taxon>
        <taxon>Actinomycetes</taxon>
        <taxon>Kitasatosporales</taxon>
        <taxon>Streptomycetaceae</taxon>
        <taxon>Streptantibioticus</taxon>
    </lineage>
</organism>
<evidence type="ECO:0000256" key="5">
    <source>
        <dbReference type="SAM" id="MobiDB-lite"/>
    </source>
</evidence>
<dbReference type="AlphaFoldDB" id="G8XGK3"/>
<keyword evidence="3" id="KW-0804">Transcription</keyword>
<dbReference type="Pfam" id="PF00440">
    <property type="entry name" value="TetR_N"/>
    <property type="match status" value="1"/>
</dbReference>
<dbReference type="GO" id="GO:0000976">
    <property type="term" value="F:transcription cis-regulatory region binding"/>
    <property type="evidence" value="ECO:0007669"/>
    <property type="project" value="TreeGrafter"/>
</dbReference>
<feature type="compositionally biased region" description="Basic and acidic residues" evidence="5">
    <location>
        <begin position="30"/>
        <end position="46"/>
    </location>
</feature>
<sequence>MAPWPTTMPSYPTTRIRTGRCRGERVRYDRGMSAKREPVSRRERPAKPALSRQGIVDTAVRIMRAEGLEKLTMRRLAQELDTGPASLYVYVANTAELHAAVLDALLGEVDLAGEGAGKGWRDRLLAVLTSYTTVLFEHPQLARSTVVARPSGENYLNLVERLLELLSLSGATREQAAWGVDKLIQHATATAAEHATQEDDPTARDDWNALTRVLDTVEATTHPAIKAHMPALLSGTPTARLTWGFDVLLNGITSTPVPGPAE</sequence>
<dbReference type="EMBL" id="CP003229">
    <property type="protein sequence ID" value="AEW99652.1"/>
    <property type="molecule type" value="Genomic_DNA"/>
</dbReference>
<evidence type="ECO:0000256" key="4">
    <source>
        <dbReference type="PROSITE-ProRule" id="PRU00335"/>
    </source>
</evidence>
<feature type="DNA-binding region" description="H-T-H motif" evidence="4">
    <location>
        <begin position="72"/>
        <end position="91"/>
    </location>
</feature>
<keyword evidence="1" id="KW-0805">Transcription regulation</keyword>
<keyword evidence="8" id="KW-1185">Reference proteome</keyword>
<dbReference type="PATRIC" id="fig|1003195.29.peg.7257"/>
<evidence type="ECO:0000256" key="2">
    <source>
        <dbReference type="ARBA" id="ARBA00023125"/>
    </source>
</evidence>
<keyword evidence="7" id="KW-0614">Plasmid</keyword>
<dbReference type="GO" id="GO:0003700">
    <property type="term" value="F:DNA-binding transcription factor activity"/>
    <property type="evidence" value="ECO:0007669"/>
    <property type="project" value="TreeGrafter"/>
</dbReference>
<accession>G8XGK3</accession>
<geneLocation type="plasmid" evidence="7 8">
    <name>pSCATT</name>
</geneLocation>
<reference evidence="8" key="1">
    <citation type="submission" date="2011-12" db="EMBL/GenBank/DDBJ databases">
        <title>Complete genome sequence of Streptomyces cattleya strain DSM 46488.</title>
        <authorList>
            <person name="Ou H.-Y."/>
            <person name="Li P."/>
            <person name="Zhao C."/>
            <person name="O'Hagan D."/>
            <person name="Deng Z."/>
        </authorList>
    </citation>
    <scope>NUCLEOTIDE SEQUENCE [LARGE SCALE GENOMIC DNA]</scope>
    <source>
        <strain evidence="8">ATCC 35852 / DSM 46488 / JCM 4925 / NBRC 14057 / NRRL 8057</strain>
        <plasmid evidence="8">Plasmid pSCATT</plasmid>
    </source>
</reference>
<dbReference type="Gene3D" id="1.10.357.10">
    <property type="entry name" value="Tetracycline Repressor, domain 2"/>
    <property type="match status" value="1"/>
</dbReference>
<dbReference type="SUPFAM" id="SSF46689">
    <property type="entry name" value="Homeodomain-like"/>
    <property type="match status" value="1"/>
</dbReference>
<dbReference type="InterPro" id="IPR009057">
    <property type="entry name" value="Homeodomain-like_sf"/>
</dbReference>
<dbReference type="InterPro" id="IPR001647">
    <property type="entry name" value="HTH_TetR"/>
</dbReference>
<evidence type="ECO:0000313" key="7">
    <source>
        <dbReference type="EMBL" id="AEW99652.1"/>
    </source>
</evidence>
<dbReference type="KEGG" id="scy:SCATT_p14590"/>
<name>G8XGK3_STREN</name>
<evidence type="ECO:0000259" key="6">
    <source>
        <dbReference type="PROSITE" id="PS50977"/>
    </source>
</evidence>
<protein>
    <submittedName>
        <fullName evidence="7">Transcriptional regulator, TetR family</fullName>
    </submittedName>
</protein>
<gene>
    <name evidence="7" type="ordered locus">SCATT_p14590</name>
</gene>
<dbReference type="InterPro" id="IPR036271">
    <property type="entry name" value="Tet_transcr_reg_TetR-rel_C_sf"/>
</dbReference>
<keyword evidence="2 4" id="KW-0238">DNA-binding</keyword>
<proteinExistence type="predicted"/>
<dbReference type="PROSITE" id="PS50977">
    <property type="entry name" value="HTH_TETR_2"/>
    <property type="match status" value="1"/>
</dbReference>
<dbReference type="PANTHER" id="PTHR30055">
    <property type="entry name" value="HTH-TYPE TRANSCRIPTIONAL REGULATOR RUTR"/>
    <property type="match status" value="1"/>
</dbReference>
<dbReference type="InterPro" id="IPR050109">
    <property type="entry name" value="HTH-type_TetR-like_transc_reg"/>
</dbReference>
<evidence type="ECO:0000256" key="3">
    <source>
        <dbReference type="ARBA" id="ARBA00023163"/>
    </source>
</evidence>